<dbReference type="Pfam" id="PF13649">
    <property type="entry name" value="Methyltransf_25"/>
    <property type="match status" value="1"/>
</dbReference>
<evidence type="ECO:0000256" key="4">
    <source>
        <dbReference type="ARBA" id="ARBA00025707"/>
    </source>
</evidence>
<dbReference type="EC" id="2.1.-.-" evidence="7"/>
<dbReference type="GO" id="GO:0032259">
    <property type="term" value="P:methylation"/>
    <property type="evidence" value="ECO:0007669"/>
    <property type="project" value="UniProtKB-KW"/>
</dbReference>
<dbReference type="Gene3D" id="3.40.50.150">
    <property type="entry name" value="Vaccinia Virus protein VP39"/>
    <property type="match status" value="1"/>
</dbReference>
<keyword evidence="8" id="KW-1185">Reference proteome</keyword>
<dbReference type="RefSeq" id="WP_281094737.1">
    <property type="nucleotide sequence ID" value="NZ_JARYZI010000007.1"/>
</dbReference>
<sequence>MFYKNLAPVYQYVFPVMEKGNFLFNHFKNNKVILDVGCSDGRVALALAEKDLNYEIIGIDLSQDLIEVAKEVTKNNSHVSIRNMNMLDVGQDYSTNYFDGIYCIGNTIVHLNDEKEITEALTSFNRVMKVDGRLIIQILNYDLILRDQIKELPLIDNENVRFEREYNFIDAQHMQFNASLTLKKDGEQRLTANTMLYPITKDSLERCLQISGFEDLIWYSDFKASNYDPEKLTLIVVATKKVSK</sequence>
<protein>
    <submittedName>
        <fullName evidence="7">Class I SAM-dependent methyltransferase</fullName>
        <ecNumber evidence="7">2.1.-.-</ecNumber>
    </submittedName>
</protein>
<evidence type="ECO:0000256" key="3">
    <source>
        <dbReference type="ARBA" id="ARBA00022679"/>
    </source>
</evidence>
<accession>A0ABT6NEJ4</accession>
<feature type="domain" description="Methyltransferase" evidence="6">
    <location>
        <begin position="33"/>
        <end position="132"/>
    </location>
</feature>
<dbReference type="GO" id="GO:0008168">
    <property type="term" value="F:methyltransferase activity"/>
    <property type="evidence" value="ECO:0007669"/>
    <property type="project" value="UniProtKB-KW"/>
</dbReference>
<dbReference type="CDD" id="cd02440">
    <property type="entry name" value="AdoMet_MTases"/>
    <property type="match status" value="1"/>
</dbReference>
<name>A0ABT6NEJ4_9FIRM</name>
<evidence type="ECO:0000313" key="8">
    <source>
        <dbReference type="Proteomes" id="UP001158045"/>
    </source>
</evidence>
<comment type="catalytic activity">
    <reaction evidence="5">
        <text>phosphoethanolamine + S-adenosyl-L-methionine = N-methylethanolamine phosphate + S-adenosyl-L-homocysteine + H(+)</text>
        <dbReference type="Rhea" id="RHEA:20365"/>
        <dbReference type="ChEBI" id="CHEBI:15378"/>
        <dbReference type="ChEBI" id="CHEBI:57781"/>
        <dbReference type="ChEBI" id="CHEBI:57856"/>
        <dbReference type="ChEBI" id="CHEBI:58190"/>
        <dbReference type="ChEBI" id="CHEBI:59789"/>
        <dbReference type="EC" id="2.1.1.103"/>
    </reaction>
    <physiologicalReaction direction="left-to-right" evidence="5">
        <dbReference type="Rhea" id="RHEA:20366"/>
    </physiologicalReaction>
</comment>
<comment type="pathway">
    <text evidence="4">Phospholipid metabolism.</text>
</comment>
<keyword evidence="3 7" id="KW-0808">Transferase</keyword>
<dbReference type="SUPFAM" id="SSF53335">
    <property type="entry name" value="S-adenosyl-L-methionine-dependent methyltransferases"/>
    <property type="match status" value="1"/>
</dbReference>
<dbReference type="InterPro" id="IPR029063">
    <property type="entry name" value="SAM-dependent_MTases_sf"/>
</dbReference>
<evidence type="ECO:0000259" key="6">
    <source>
        <dbReference type="Pfam" id="PF13649"/>
    </source>
</evidence>
<evidence type="ECO:0000256" key="1">
    <source>
        <dbReference type="ARBA" id="ARBA00005189"/>
    </source>
</evidence>
<keyword evidence="2 7" id="KW-0489">Methyltransferase</keyword>
<dbReference type="EMBL" id="JARYZI010000007">
    <property type="protein sequence ID" value="MDH8678849.1"/>
    <property type="molecule type" value="Genomic_DNA"/>
</dbReference>
<reference evidence="7 8" key="1">
    <citation type="submission" date="2023-04" db="EMBL/GenBank/DDBJ databases">
        <title>Fusibacter bizertensis strain WBS, isolated from littoral bottom sediments of the Arctic seas - biochemical and genomic analysis.</title>
        <authorList>
            <person name="Brioukhanov A.L."/>
        </authorList>
    </citation>
    <scope>NUCLEOTIDE SEQUENCE [LARGE SCALE GENOMIC DNA]</scope>
    <source>
        <strain evidence="7 8">WBS</strain>
    </source>
</reference>
<dbReference type="PANTHER" id="PTHR44307:SF2">
    <property type="entry name" value="PHOSPHOETHANOLAMINE METHYLTRANSFERASE ISOFORM X1"/>
    <property type="match status" value="1"/>
</dbReference>
<proteinExistence type="predicted"/>
<comment type="caution">
    <text evidence="7">The sequence shown here is derived from an EMBL/GenBank/DDBJ whole genome shotgun (WGS) entry which is preliminary data.</text>
</comment>
<organism evidence="7 8">
    <name type="scientific">Fusibacter bizertensis</name>
    <dbReference type="NCBI Taxonomy" id="1488331"/>
    <lineage>
        <taxon>Bacteria</taxon>
        <taxon>Bacillati</taxon>
        <taxon>Bacillota</taxon>
        <taxon>Clostridia</taxon>
        <taxon>Eubacteriales</taxon>
        <taxon>Eubacteriales Family XII. Incertae Sedis</taxon>
        <taxon>Fusibacter</taxon>
    </lineage>
</organism>
<dbReference type="Gene3D" id="2.20.25.110">
    <property type="entry name" value="S-adenosyl-L-methionine-dependent methyltransferases"/>
    <property type="match status" value="1"/>
</dbReference>
<gene>
    <name evidence="7" type="ORF">QE109_11855</name>
</gene>
<dbReference type="Proteomes" id="UP001158045">
    <property type="component" value="Unassembled WGS sequence"/>
</dbReference>
<comment type="pathway">
    <text evidence="1">Lipid metabolism.</text>
</comment>
<evidence type="ECO:0000256" key="5">
    <source>
        <dbReference type="ARBA" id="ARBA00047622"/>
    </source>
</evidence>
<evidence type="ECO:0000256" key="2">
    <source>
        <dbReference type="ARBA" id="ARBA00022603"/>
    </source>
</evidence>
<dbReference type="InterPro" id="IPR041698">
    <property type="entry name" value="Methyltransf_25"/>
</dbReference>
<dbReference type="PANTHER" id="PTHR44307">
    <property type="entry name" value="PHOSPHOETHANOLAMINE METHYLTRANSFERASE"/>
    <property type="match status" value="1"/>
</dbReference>
<evidence type="ECO:0000313" key="7">
    <source>
        <dbReference type="EMBL" id="MDH8678849.1"/>
    </source>
</evidence>